<feature type="region of interest" description="Disordered" evidence="1">
    <location>
        <begin position="154"/>
        <end position="177"/>
    </location>
</feature>
<dbReference type="InterPro" id="IPR037126">
    <property type="entry name" value="PdaC/RsiV-like_sf"/>
</dbReference>
<proteinExistence type="predicted"/>
<feature type="compositionally biased region" description="Low complexity" evidence="1">
    <location>
        <begin position="80"/>
        <end position="102"/>
    </location>
</feature>
<dbReference type="EMBL" id="QGDQ01000038">
    <property type="protein sequence ID" value="PWJ47360.1"/>
    <property type="molecule type" value="Genomic_DNA"/>
</dbReference>
<sequence length="315" mass="31801">MITDGGGVSRVRSQLTGLASAFVRSPLPLGSATARALLAAGSVTSVLLLAACGGGATDTAGASSTASTGASAAATETATASASAPAHATSKPSSSSSASGKAVPVTVVKPFTRGPDKHLSGSEGGFSWDITLPTFTGSGAAVAEVNRRVEASAQSAVTASKTQNGDDPESKHTLDGEAAVTTNDGRTVQIEIPMSDFYEGAAHPTNVDNTVVLVAASGAPVTLEHLFKNQKEALTAFAPLVIEQAKADGYDPSGSDGLAPTTANWSAWQSDDKGLTFTFQDYQLGMHGMPSYTIPWSTVTPYLLPSAQALLAPTS</sequence>
<accession>A0A315ZQU2</accession>
<dbReference type="Proteomes" id="UP000245469">
    <property type="component" value="Unassembled WGS sequence"/>
</dbReference>
<keyword evidence="3" id="KW-1185">Reference proteome</keyword>
<name>A0A315ZQU2_9ACTN</name>
<comment type="caution">
    <text evidence="2">The sequence shown here is derived from an EMBL/GenBank/DDBJ whole genome shotgun (WGS) entry which is preliminary data.</text>
</comment>
<reference evidence="2 3" key="1">
    <citation type="submission" date="2018-03" db="EMBL/GenBank/DDBJ databases">
        <title>Genomic Encyclopedia of Archaeal and Bacterial Type Strains, Phase II (KMG-II): from individual species to whole genera.</title>
        <authorList>
            <person name="Goeker M."/>
        </authorList>
    </citation>
    <scope>NUCLEOTIDE SEQUENCE [LARGE SCALE GENOMIC DNA]</scope>
    <source>
        <strain evidence="2 3">DSM 44889</strain>
    </source>
</reference>
<evidence type="ECO:0000313" key="3">
    <source>
        <dbReference type="Proteomes" id="UP000245469"/>
    </source>
</evidence>
<evidence type="ECO:0000256" key="1">
    <source>
        <dbReference type="SAM" id="MobiDB-lite"/>
    </source>
</evidence>
<feature type="compositionally biased region" description="Polar residues" evidence="1">
    <location>
        <begin position="154"/>
        <end position="165"/>
    </location>
</feature>
<evidence type="ECO:0008006" key="4">
    <source>
        <dbReference type="Google" id="ProtNLM"/>
    </source>
</evidence>
<evidence type="ECO:0000313" key="2">
    <source>
        <dbReference type="EMBL" id="PWJ47360.1"/>
    </source>
</evidence>
<gene>
    <name evidence="2" type="ORF">BXY45_1388</name>
</gene>
<feature type="region of interest" description="Disordered" evidence="1">
    <location>
        <begin position="80"/>
        <end position="103"/>
    </location>
</feature>
<organism evidence="2 3">
    <name type="scientific">Quadrisphaera granulorum</name>
    <dbReference type="NCBI Taxonomy" id="317664"/>
    <lineage>
        <taxon>Bacteria</taxon>
        <taxon>Bacillati</taxon>
        <taxon>Actinomycetota</taxon>
        <taxon>Actinomycetes</taxon>
        <taxon>Kineosporiales</taxon>
        <taxon>Kineosporiaceae</taxon>
        <taxon>Quadrisphaera</taxon>
    </lineage>
</organism>
<dbReference type="AlphaFoldDB" id="A0A315ZQU2"/>
<protein>
    <recommendedName>
        <fullName evidence="4">DUF3298 domain-containing protein</fullName>
    </recommendedName>
</protein>
<dbReference type="Gene3D" id="3.90.640.20">
    <property type="entry name" value="Heat-shock cognate protein, ATPase"/>
    <property type="match status" value="1"/>
</dbReference>